<dbReference type="PROSITE" id="PS51393">
    <property type="entry name" value="LIPOXYGENASE_3"/>
    <property type="match status" value="1"/>
</dbReference>
<protein>
    <submittedName>
        <fullName evidence="5">(rape) hypothetical protein</fullName>
    </submittedName>
</protein>
<dbReference type="GO" id="GO:0046872">
    <property type="term" value="F:metal ion binding"/>
    <property type="evidence" value="ECO:0007669"/>
    <property type="project" value="UniProtKB-KW"/>
</dbReference>
<dbReference type="Pfam" id="PF00305">
    <property type="entry name" value="Lipoxygenase"/>
    <property type="match status" value="1"/>
</dbReference>
<gene>
    <name evidence="5" type="ORF">DARMORV10_A05P26390.1</name>
</gene>
<dbReference type="EMBL" id="HG994359">
    <property type="protein sequence ID" value="CAF2099311.1"/>
    <property type="molecule type" value="Genomic_DNA"/>
</dbReference>
<dbReference type="GO" id="GO:0016702">
    <property type="term" value="F:oxidoreductase activity, acting on single donors with incorporation of molecular oxygen, incorporation of two atoms of oxygen"/>
    <property type="evidence" value="ECO:0007669"/>
    <property type="project" value="InterPro"/>
</dbReference>
<proteinExistence type="predicted"/>
<dbReference type="InterPro" id="IPR013819">
    <property type="entry name" value="LipOase_C"/>
</dbReference>
<dbReference type="Proteomes" id="UP001295469">
    <property type="component" value="Chromosome A05"/>
</dbReference>
<dbReference type="PANTHER" id="PTHR11771">
    <property type="entry name" value="LIPOXYGENASE"/>
    <property type="match status" value="1"/>
</dbReference>
<dbReference type="InterPro" id="IPR000907">
    <property type="entry name" value="LipOase"/>
</dbReference>
<feature type="non-terminal residue" evidence="5">
    <location>
        <position position="209"/>
    </location>
</feature>
<evidence type="ECO:0000259" key="4">
    <source>
        <dbReference type="PROSITE" id="PS51393"/>
    </source>
</evidence>
<evidence type="ECO:0000256" key="3">
    <source>
        <dbReference type="ARBA" id="ARBA00023002"/>
    </source>
</evidence>
<evidence type="ECO:0000256" key="1">
    <source>
        <dbReference type="ARBA" id="ARBA00022723"/>
    </source>
</evidence>
<dbReference type="AlphaFoldDB" id="A0A816TPU0"/>
<evidence type="ECO:0000256" key="2">
    <source>
        <dbReference type="ARBA" id="ARBA00022964"/>
    </source>
</evidence>
<organism evidence="5">
    <name type="scientific">Brassica napus</name>
    <name type="common">Rape</name>
    <dbReference type="NCBI Taxonomy" id="3708"/>
    <lineage>
        <taxon>Eukaryota</taxon>
        <taxon>Viridiplantae</taxon>
        <taxon>Streptophyta</taxon>
        <taxon>Embryophyta</taxon>
        <taxon>Tracheophyta</taxon>
        <taxon>Spermatophyta</taxon>
        <taxon>Magnoliopsida</taxon>
        <taxon>eudicotyledons</taxon>
        <taxon>Gunneridae</taxon>
        <taxon>Pentapetalae</taxon>
        <taxon>rosids</taxon>
        <taxon>malvids</taxon>
        <taxon>Brassicales</taxon>
        <taxon>Brassicaceae</taxon>
        <taxon>Brassiceae</taxon>
        <taxon>Brassica</taxon>
    </lineage>
</organism>
<reference evidence="5" key="1">
    <citation type="submission" date="2021-01" db="EMBL/GenBank/DDBJ databases">
        <authorList>
            <consortium name="Genoscope - CEA"/>
            <person name="William W."/>
        </authorList>
    </citation>
    <scope>NUCLEOTIDE SEQUENCE</scope>
</reference>
<sequence>GVAVENPSSDNGIELLIEDYPFAVDGLEIWSAIKTWVREYCTIYYKNDKAVQNDTEIQEWWNEVRTEGHGDLQHESWWPSMQTCDDLMEACTIIIWVASALHAAVNFGQYPYAGFLPNRPTVSRRFMPEPGQRDSPNWTVDDEPLEAFKRFGKSLELIENNIIQRNNDKKFKNRTGPVNIPYTLLYPNTTDYTREGGLTGKGIPNSVSI</sequence>
<evidence type="ECO:0000313" key="5">
    <source>
        <dbReference type="EMBL" id="CAF2099311.1"/>
    </source>
</evidence>
<keyword evidence="2" id="KW-0223">Dioxygenase</keyword>
<dbReference type="Gene3D" id="1.20.245.10">
    <property type="entry name" value="Lipoxygenase-1, Domain 5"/>
    <property type="match status" value="2"/>
</dbReference>
<name>A0A816TPU0_BRANA</name>
<dbReference type="InterPro" id="IPR036226">
    <property type="entry name" value="LipOase_C_sf"/>
</dbReference>
<feature type="domain" description="Lipoxygenase" evidence="4">
    <location>
        <begin position="1"/>
        <end position="209"/>
    </location>
</feature>
<accession>A0A816TPU0</accession>
<dbReference type="GO" id="GO:0034440">
    <property type="term" value="P:lipid oxidation"/>
    <property type="evidence" value="ECO:0007669"/>
    <property type="project" value="InterPro"/>
</dbReference>
<keyword evidence="1" id="KW-0479">Metal-binding</keyword>
<keyword evidence="3" id="KW-0560">Oxidoreductase</keyword>
<dbReference type="SUPFAM" id="SSF48484">
    <property type="entry name" value="Lipoxigenase"/>
    <property type="match status" value="1"/>
</dbReference>